<gene>
    <name evidence="1" type="ORF">G8E03_01550</name>
</gene>
<dbReference type="KEGG" id="mon:G8E03_01550"/>
<proteinExistence type="predicted"/>
<reference evidence="1 2" key="1">
    <citation type="submission" date="2020-03" db="EMBL/GenBank/DDBJ databases">
        <title>Complete genome sequence of Monaibacterium sp. ALG8 with diverse plasmids.</title>
        <authorList>
            <person name="Sun C."/>
        </authorList>
    </citation>
    <scope>NUCLEOTIDE SEQUENCE [LARGE SCALE GENOMIC DNA]</scope>
    <source>
        <strain evidence="1 2">ALG8</strain>
    </source>
</reference>
<evidence type="ECO:0000313" key="2">
    <source>
        <dbReference type="Proteomes" id="UP000500791"/>
    </source>
</evidence>
<evidence type="ECO:0000313" key="1">
    <source>
        <dbReference type="EMBL" id="QIK39561.1"/>
    </source>
</evidence>
<name>A0A6G7VHR5_9RHOB</name>
<keyword evidence="2" id="KW-1185">Reference proteome</keyword>
<sequence length="70" mass="7689">MSGVDLNGNTLSGNNEQFRLNAEILNVPLKKTALVERLVDKFMQLRADGAINAPKADYNSSKISKLKTLL</sequence>
<protein>
    <submittedName>
        <fullName evidence="1">Uncharacterized protein</fullName>
    </submittedName>
</protein>
<dbReference type="EMBL" id="CP049811">
    <property type="protein sequence ID" value="QIK39561.1"/>
    <property type="molecule type" value="Genomic_DNA"/>
</dbReference>
<dbReference type="AlphaFoldDB" id="A0A6G7VHR5"/>
<accession>A0A6G7VHR5</accession>
<organism evidence="1 2">
    <name type="scientific">Pontivivens nitratireducens</name>
    <dbReference type="NCBI Taxonomy" id="2758038"/>
    <lineage>
        <taxon>Bacteria</taxon>
        <taxon>Pseudomonadati</taxon>
        <taxon>Pseudomonadota</taxon>
        <taxon>Alphaproteobacteria</taxon>
        <taxon>Rhodobacterales</taxon>
        <taxon>Paracoccaceae</taxon>
        <taxon>Pontivivens</taxon>
    </lineage>
</organism>
<dbReference type="Proteomes" id="UP000500791">
    <property type="component" value="Chromosome"/>
</dbReference>